<organism evidence="11 12">
    <name type="scientific">Clostridium gasigenes</name>
    <dbReference type="NCBI Taxonomy" id="94869"/>
    <lineage>
        <taxon>Bacteria</taxon>
        <taxon>Bacillati</taxon>
        <taxon>Bacillota</taxon>
        <taxon>Clostridia</taxon>
        <taxon>Eubacteriales</taxon>
        <taxon>Clostridiaceae</taxon>
        <taxon>Clostridium</taxon>
    </lineage>
</organism>
<dbReference type="EC" id="2.4.1.25" evidence="3 10"/>
<evidence type="ECO:0000256" key="1">
    <source>
        <dbReference type="ARBA" id="ARBA00000439"/>
    </source>
</evidence>
<dbReference type="GO" id="GO:0004134">
    <property type="term" value="F:4-alpha-glucanotransferase activity"/>
    <property type="evidence" value="ECO:0007669"/>
    <property type="project" value="UniProtKB-EC"/>
</dbReference>
<reference evidence="11 12" key="1">
    <citation type="submission" date="2016-10" db="EMBL/GenBank/DDBJ databases">
        <authorList>
            <person name="de Groot N.N."/>
        </authorList>
    </citation>
    <scope>NUCLEOTIDE SEQUENCE [LARGE SCALE GENOMIC DNA]</scope>
    <source>
        <strain evidence="11 12">DSM 12272</strain>
    </source>
</reference>
<accession>A0A1H0TN05</accession>
<evidence type="ECO:0000256" key="4">
    <source>
        <dbReference type="ARBA" id="ARBA00020295"/>
    </source>
</evidence>
<protein>
    <recommendedName>
        <fullName evidence="4 10">4-alpha-glucanotransferase</fullName>
        <ecNumber evidence="3 10">2.4.1.25</ecNumber>
    </recommendedName>
    <alternativeName>
        <fullName evidence="8 10">Amylomaltase</fullName>
    </alternativeName>
    <alternativeName>
        <fullName evidence="9 10">Disproportionating enzyme</fullName>
    </alternativeName>
</protein>
<evidence type="ECO:0000256" key="9">
    <source>
        <dbReference type="ARBA" id="ARBA00031501"/>
    </source>
</evidence>
<dbReference type="GO" id="GO:0005975">
    <property type="term" value="P:carbohydrate metabolic process"/>
    <property type="evidence" value="ECO:0007669"/>
    <property type="project" value="InterPro"/>
</dbReference>
<keyword evidence="7 10" id="KW-0119">Carbohydrate metabolism</keyword>
<dbReference type="InterPro" id="IPR017853">
    <property type="entry name" value="GH"/>
</dbReference>
<evidence type="ECO:0000256" key="5">
    <source>
        <dbReference type="ARBA" id="ARBA00022676"/>
    </source>
</evidence>
<comment type="catalytic activity">
    <reaction evidence="1 10">
        <text>Transfers a segment of a (1-&gt;4)-alpha-D-glucan to a new position in an acceptor, which may be glucose or a (1-&gt;4)-alpha-D-glucan.</text>
        <dbReference type="EC" id="2.4.1.25"/>
    </reaction>
</comment>
<evidence type="ECO:0000256" key="8">
    <source>
        <dbReference type="ARBA" id="ARBA00031423"/>
    </source>
</evidence>
<keyword evidence="12" id="KW-1185">Reference proteome</keyword>
<dbReference type="PANTHER" id="PTHR32438:SF5">
    <property type="entry name" value="4-ALPHA-GLUCANOTRANSFERASE DPE1, CHLOROPLASTIC_AMYLOPLASTIC"/>
    <property type="match status" value="1"/>
</dbReference>
<evidence type="ECO:0000256" key="6">
    <source>
        <dbReference type="ARBA" id="ARBA00022679"/>
    </source>
</evidence>
<evidence type="ECO:0000313" key="11">
    <source>
        <dbReference type="EMBL" id="SDP55145.1"/>
    </source>
</evidence>
<dbReference type="OrthoDB" id="9811841at2"/>
<gene>
    <name evidence="11" type="ORF">SAMN04488529_107131</name>
</gene>
<evidence type="ECO:0000256" key="3">
    <source>
        <dbReference type="ARBA" id="ARBA00012560"/>
    </source>
</evidence>
<dbReference type="STRING" id="94869.SAMN04488529_107131"/>
<comment type="similarity">
    <text evidence="2 10">Belongs to the disproportionating enzyme family.</text>
</comment>
<evidence type="ECO:0000256" key="7">
    <source>
        <dbReference type="ARBA" id="ARBA00023277"/>
    </source>
</evidence>
<dbReference type="NCBIfam" id="TIGR00217">
    <property type="entry name" value="malQ"/>
    <property type="match status" value="1"/>
</dbReference>
<evidence type="ECO:0000256" key="2">
    <source>
        <dbReference type="ARBA" id="ARBA00005684"/>
    </source>
</evidence>
<dbReference type="PANTHER" id="PTHR32438">
    <property type="entry name" value="4-ALPHA-GLUCANOTRANSFERASE DPE1, CHLOROPLASTIC/AMYLOPLASTIC"/>
    <property type="match status" value="1"/>
</dbReference>
<evidence type="ECO:0000256" key="10">
    <source>
        <dbReference type="RuleBase" id="RU361207"/>
    </source>
</evidence>
<dbReference type="InterPro" id="IPR003385">
    <property type="entry name" value="Glyco_hydro_77"/>
</dbReference>
<keyword evidence="6 10" id="KW-0808">Transferase</keyword>
<dbReference type="Pfam" id="PF02446">
    <property type="entry name" value="Glyco_hydro_77"/>
    <property type="match status" value="1"/>
</dbReference>
<dbReference type="SUPFAM" id="SSF51445">
    <property type="entry name" value="(Trans)glycosidases"/>
    <property type="match status" value="1"/>
</dbReference>
<keyword evidence="5 10" id="KW-0328">Glycosyltransferase</keyword>
<dbReference type="AlphaFoldDB" id="A0A1H0TN05"/>
<sequence>MFERSSGILMHISSLPNRFGIGSVGKDAYEFVDFLKKSGQKYWQILPVGHTSYGDSPYQCFSAFAGNYNFIDFSILEDEGLLKEEDYVGLSFGQDNNKVDYKTIFITRELVLRKAFNRFEKNIPADFNIFINENKFWLKDYSLYMAVKKHFNLETFHNWDDDIRLREESAVKRYEESLKEDIKYWNFIQYKFFEQWKKLKAYANKNGVYIIGDIPIYVASDSSDIWCNPEMFEVDENIIPTVVSGCPPDAFALTGQLWGNPIYDWAEMERQNYKWWILRIKESFKLYDVVRIDHFRGFESYWEVPGKDLTAENGRWVLGPGAKLFNAIKNELGDLNIIAEDLGYLTKEVIDFREATGYPGMKVLQFGFNGEGKGYLPHNYPVKSVAYTGTHDNDTFRGWAETTGEKSDLEDAIEYFKITEEEGYNWGFIRGIWSAVSYLAIAPMQDFLNLGNGSRMNLPSTIGGNWQWRVKESDLTDKLAEKICKLTKTYDRV</sequence>
<proteinExistence type="inferred from homology"/>
<name>A0A1H0TN05_9CLOT</name>
<dbReference type="EMBL" id="FNJM01000007">
    <property type="protein sequence ID" value="SDP55145.1"/>
    <property type="molecule type" value="Genomic_DNA"/>
</dbReference>
<dbReference type="Proteomes" id="UP000198597">
    <property type="component" value="Unassembled WGS sequence"/>
</dbReference>
<dbReference type="RefSeq" id="WP_089970440.1">
    <property type="nucleotide sequence ID" value="NZ_FNJM01000007.1"/>
</dbReference>
<dbReference type="NCBIfam" id="NF011080">
    <property type="entry name" value="PRK14508.1-3"/>
    <property type="match status" value="1"/>
</dbReference>
<dbReference type="Gene3D" id="3.20.20.80">
    <property type="entry name" value="Glycosidases"/>
    <property type="match status" value="1"/>
</dbReference>
<evidence type="ECO:0000313" key="12">
    <source>
        <dbReference type="Proteomes" id="UP000198597"/>
    </source>
</evidence>